<dbReference type="InterPro" id="IPR058647">
    <property type="entry name" value="BSH_CzcB-like"/>
</dbReference>
<feature type="domain" description="CzcB-like barrel-sandwich hybrid" evidence="11">
    <location>
        <begin position="129"/>
        <end position="273"/>
    </location>
</feature>
<evidence type="ECO:0000259" key="11">
    <source>
        <dbReference type="Pfam" id="PF25973"/>
    </source>
</evidence>
<keyword evidence="4" id="KW-0170">Cobalt</keyword>
<evidence type="ECO:0000256" key="5">
    <source>
        <dbReference type="ARBA" id="ARBA00043263"/>
    </source>
</evidence>
<dbReference type="OrthoDB" id="9768185at2"/>
<keyword evidence="8" id="KW-0812">Transmembrane</keyword>
<feature type="domain" description="CusB-like beta-barrel" evidence="10">
    <location>
        <begin position="276"/>
        <end position="351"/>
    </location>
</feature>
<keyword evidence="3" id="KW-0862">Zinc</keyword>
<keyword evidence="14" id="KW-1185">Reference proteome</keyword>
<evidence type="ECO:0000256" key="8">
    <source>
        <dbReference type="SAM" id="Phobius"/>
    </source>
</evidence>
<dbReference type="GO" id="GO:0046914">
    <property type="term" value="F:transition metal ion binding"/>
    <property type="evidence" value="ECO:0007669"/>
    <property type="project" value="TreeGrafter"/>
</dbReference>
<accession>A0A3A3G4W1</accession>
<protein>
    <submittedName>
        <fullName evidence="13">Efflux RND transporter periplasmic adaptor subunit</fullName>
    </submittedName>
</protein>
<feature type="domain" description="CzcB-like C-terminal circularly permuted SH3-like" evidence="12">
    <location>
        <begin position="358"/>
        <end position="417"/>
    </location>
</feature>
<keyword evidence="2" id="KW-0813">Transport</keyword>
<dbReference type="Pfam" id="PF25893">
    <property type="entry name" value="HH_CzcB"/>
    <property type="match status" value="1"/>
</dbReference>
<evidence type="ECO:0000256" key="1">
    <source>
        <dbReference type="ARBA" id="ARBA00009477"/>
    </source>
</evidence>
<dbReference type="GO" id="GO:0016020">
    <property type="term" value="C:membrane"/>
    <property type="evidence" value="ECO:0007669"/>
    <property type="project" value="InterPro"/>
</dbReference>
<dbReference type="AlphaFoldDB" id="A0A3A3G4W1"/>
<feature type="transmembrane region" description="Helical" evidence="8">
    <location>
        <begin position="12"/>
        <end position="32"/>
    </location>
</feature>
<evidence type="ECO:0000259" key="12">
    <source>
        <dbReference type="Pfam" id="PF25975"/>
    </source>
</evidence>
<dbReference type="Gene3D" id="2.40.420.20">
    <property type="match status" value="1"/>
</dbReference>
<feature type="region of interest" description="Disordered" evidence="7">
    <location>
        <begin position="34"/>
        <end position="91"/>
    </location>
</feature>
<evidence type="ECO:0000256" key="7">
    <source>
        <dbReference type="SAM" id="MobiDB-lite"/>
    </source>
</evidence>
<dbReference type="Gene3D" id="1.10.287.470">
    <property type="entry name" value="Helix hairpin bin"/>
    <property type="match status" value="1"/>
</dbReference>
<evidence type="ECO:0000259" key="9">
    <source>
        <dbReference type="Pfam" id="PF25893"/>
    </source>
</evidence>
<dbReference type="FunFam" id="2.40.420.20:FF:000006">
    <property type="entry name" value="RND family efflux transporter MFP subunit"/>
    <property type="match status" value="1"/>
</dbReference>
<dbReference type="GO" id="GO:0022857">
    <property type="term" value="F:transmembrane transporter activity"/>
    <property type="evidence" value="ECO:0007669"/>
    <property type="project" value="InterPro"/>
</dbReference>
<dbReference type="RefSeq" id="WP_119787009.1">
    <property type="nucleotide sequence ID" value="NZ_QYUQ01000002.1"/>
</dbReference>
<dbReference type="SUPFAM" id="SSF111369">
    <property type="entry name" value="HlyD-like secretion proteins"/>
    <property type="match status" value="1"/>
</dbReference>
<comment type="similarity">
    <text evidence="1">Belongs to the membrane fusion protein (MFP) (TC 8.A.1) family.</text>
</comment>
<dbReference type="Gene3D" id="2.40.50.100">
    <property type="match status" value="1"/>
</dbReference>
<dbReference type="PANTHER" id="PTHR30097">
    <property type="entry name" value="CATION EFFLUX SYSTEM PROTEIN CUSB"/>
    <property type="match status" value="1"/>
</dbReference>
<comment type="function">
    <text evidence="6">CzcA and CzcB together would act in zinc efflux nearly as effectively as the complete czc efflux system (CzcABC). The CzcB protein is thought to funnel zinc cations to the CzcA transport protein.</text>
</comment>
<dbReference type="InterPro" id="IPR058649">
    <property type="entry name" value="CzcB_C"/>
</dbReference>
<comment type="caution">
    <text evidence="13">The sequence shown here is derived from an EMBL/GenBank/DDBJ whole genome shotgun (WGS) entry which is preliminary data.</text>
</comment>
<evidence type="ECO:0000313" key="13">
    <source>
        <dbReference type="EMBL" id="RJG03517.1"/>
    </source>
</evidence>
<dbReference type="Pfam" id="PF25954">
    <property type="entry name" value="Beta-barrel_RND_2"/>
    <property type="match status" value="1"/>
</dbReference>
<dbReference type="InterPro" id="IPR058792">
    <property type="entry name" value="Beta-barrel_RND_2"/>
</dbReference>
<evidence type="ECO:0000256" key="3">
    <source>
        <dbReference type="ARBA" id="ARBA00022833"/>
    </source>
</evidence>
<evidence type="ECO:0000256" key="2">
    <source>
        <dbReference type="ARBA" id="ARBA00022448"/>
    </source>
</evidence>
<evidence type="ECO:0000313" key="14">
    <source>
        <dbReference type="Proteomes" id="UP000266327"/>
    </source>
</evidence>
<sequence>MKINLTKKQSLSILAIVAVGILLGALILMTGGTKPESGEDAHGHGPARAGQHADAKGRDKHADDEHGHGEGREAEHGKDPHAGEEAAEGKVELDDARIKAAGITVAKAGPAKIGSVITLPGEIRFNEDRTAHVVPRLAGVVESVRVNLGEQVKKGQVLAVIASSDLAEQRATLLSAQKRLALAKTTHAREKALWQEKISAEQDYLQAQQAMSEAEIAVRNAQEKLSAIGATGKFSSDLNRYEIRAPFDGMVMEKHLSLGEAVKEDASIFTISDLSTVWAEIAVPASNLNAVRVGGNVTIRATAFDARATGKIAYVGALLGEQTRVAKARVVLANPDLAWRPGLFVNVDIVSSQADAAVTVASDAVQTHEDKPVIFVRVPGGFRAQEITLGRSDGKRVEIVKGLQAGAEYAGTGSFIIRSELGKASAEHAH</sequence>
<dbReference type="Gene3D" id="2.40.30.170">
    <property type="match status" value="1"/>
</dbReference>
<name>A0A3A3G4W1_9BURK</name>
<dbReference type="GO" id="GO:0046686">
    <property type="term" value="P:response to cadmium ion"/>
    <property type="evidence" value="ECO:0007669"/>
    <property type="project" value="UniProtKB-KW"/>
</dbReference>
<gene>
    <name evidence="13" type="ORF">D3878_19540</name>
</gene>
<dbReference type="InterPro" id="IPR006143">
    <property type="entry name" value="RND_pump_MFP"/>
</dbReference>
<dbReference type="Pfam" id="PF25973">
    <property type="entry name" value="BSH_CzcB"/>
    <property type="match status" value="1"/>
</dbReference>
<keyword evidence="8" id="KW-0472">Membrane</keyword>
<evidence type="ECO:0000256" key="6">
    <source>
        <dbReference type="ARBA" id="ARBA00058766"/>
    </source>
</evidence>
<proteinExistence type="inferred from homology"/>
<dbReference type="FunFam" id="2.40.30.170:FF:000010">
    <property type="entry name" value="Efflux RND transporter periplasmic adaptor subunit"/>
    <property type="match status" value="1"/>
</dbReference>
<dbReference type="NCBIfam" id="TIGR01730">
    <property type="entry name" value="RND_mfp"/>
    <property type="match status" value="1"/>
</dbReference>
<dbReference type="GO" id="GO:0015679">
    <property type="term" value="P:plasma membrane copper ion transport"/>
    <property type="evidence" value="ECO:0007669"/>
    <property type="project" value="TreeGrafter"/>
</dbReference>
<dbReference type="GO" id="GO:0030288">
    <property type="term" value="C:outer membrane-bounded periplasmic space"/>
    <property type="evidence" value="ECO:0007669"/>
    <property type="project" value="TreeGrafter"/>
</dbReference>
<feature type="compositionally biased region" description="Basic and acidic residues" evidence="7">
    <location>
        <begin position="51"/>
        <end position="91"/>
    </location>
</feature>
<dbReference type="Pfam" id="PF25975">
    <property type="entry name" value="CzcB_C"/>
    <property type="match status" value="1"/>
</dbReference>
<feature type="domain" description="CzcB-like alpha-helical hairpin" evidence="9">
    <location>
        <begin position="168"/>
        <end position="227"/>
    </location>
</feature>
<keyword evidence="8" id="KW-1133">Transmembrane helix</keyword>
<reference evidence="14" key="1">
    <citation type="submission" date="2018-09" db="EMBL/GenBank/DDBJ databases">
        <authorList>
            <person name="Zhu H."/>
        </authorList>
    </citation>
    <scope>NUCLEOTIDE SEQUENCE [LARGE SCALE GENOMIC DNA]</scope>
    <source>
        <strain evidence="14">K1S02-23</strain>
    </source>
</reference>
<dbReference type="Proteomes" id="UP000266327">
    <property type="component" value="Unassembled WGS sequence"/>
</dbReference>
<dbReference type="InterPro" id="IPR051909">
    <property type="entry name" value="MFP_Cation_Efflux"/>
</dbReference>
<evidence type="ECO:0000259" key="10">
    <source>
        <dbReference type="Pfam" id="PF25954"/>
    </source>
</evidence>
<dbReference type="EMBL" id="QYUQ01000002">
    <property type="protein sequence ID" value="RJG03517.1"/>
    <property type="molecule type" value="Genomic_DNA"/>
</dbReference>
<evidence type="ECO:0000256" key="4">
    <source>
        <dbReference type="ARBA" id="ARBA00023285"/>
    </source>
</evidence>
<dbReference type="PANTHER" id="PTHR30097:SF4">
    <property type="entry name" value="SLR6042 PROTEIN"/>
    <property type="match status" value="1"/>
</dbReference>
<dbReference type="InterPro" id="IPR058648">
    <property type="entry name" value="HH_CzcB-like"/>
</dbReference>
<dbReference type="GO" id="GO:0060003">
    <property type="term" value="P:copper ion export"/>
    <property type="evidence" value="ECO:0007669"/>
    <property type="project" value="TreeGrafter"/>
</dbReference>
<keyword evidence="5" id="KW-0105">Cadmium resistance</keyword>
<organism evidence="13 14">
    <name type="scientific">Noviherbaspirillum sedimenti</name>
    <dbReference type="NCBI Taxonomy" id="2320865"/>
    <lineage>
        <taxon>Bacteria</taxon>
        <taxon>Pseudomonadati</taxon>
        <taxon>Pseudomonadota</taxon>
        <taxon>Betaproteobacteria</taxon>
        <taxon>Burkholderiales</taxon>
        <taxon>Oxalobacteraceae</taxon>
        <taxon>Noviherbaspirillum</taxon>
    </lineage>
</organism>